<dbReference type="Gene3D" id="3.40.50.720">
    <property type="entry name" value="NAD(P)-binding Rossmann-like Domain"/>
    <property type="match status" value="1"/>
</dbReference>
<dbReference type="InterPro" id="IPR028939">
    <property type="entry name" value="P5C_Rdtase_cat_N"/>
</dbReference>
<accession>A0A7K1GKB1</accession>
<proteinExistence type="predicted"/>
<dbReference type="PANTHER" id="PTHR14239">
    <property type="entry name" value="DUDULIN-RELATED"/>
    <property type="match status" value="1"/>
</dbReference>
<evidence type="ECO:0000313" key="4">
    <source>
        <dbReference type="Proteomes" id="UP000488936"/>
    </source>
</evidence>
<sequence length="241" mass="26526">MKIGIIGAGNIGSTLAKHFKVLGHQVSIANSRGSESLWELTQSLGITAATVYDVARNNDVVLIAIPQIGVLNLPRDLFEGVSDEVIVIDTCNYYPLLRDGQIEAIDLGMTDSEWVSSIIDRPVVKAFNSITYLNLAQAGLPKGNDKRIALPVSGDVQHHKEVVSELIDTIGFDVVDNGTLSDSWKQEPGTPVYCTDLAKQDLLDRLSALGDNRTYEVKEQLMEKRIAQEKQLIAYFEEVEK</sequence>
<dbReference type="GO" id="GO:0016491">
    <property type="term" value="F:oxidoreductase activity"/>
    <property type="evidence" value="ECO:0007669"/>
    <property type="project" value="UniProtKB-KW"/>
</dbReference>
<dbReference type="SUPFAM" id="SSF51735">
    <property type="entry name" value="NAD(P)-binding Rossmann-fold domains"/>
    <property type="match status" value="1"/>
</dbReference>
<dbReference type="Pfam" id="PF03807">
    <property type="entry name" value="F420_oxidored"/>
    <property type="match status" value="1"/>
</dbReference>
<evidence type="ECO:0000256" key="1">
    <source>
        <dbReference type="ARBA" id="ARBA00023002"/>
    </source>
</evidence>
<dbReference type="OrthoDB" id="663900at2"/>
<reference evidence="3 4" key="1">
    <citation type="journal article" date="2006" name="Int. J. Syst. Evol. Microbiol.">
        <title>Myroides pelagicus sp. nov., isolated from seawater in Thailand.</title>
        <authorList>
            <person name="Yoon J."/>
            <person name="Maneerat S."/>
            <person name="Kawai F."/>
            <person name="Yokota A."/>
        </authorList>
    </citation>
    <scope>NUCLEOTIDE SEQUENCE [LARGE SCALE GENOMIC DNA]</scope>
    <source>
        <strain evidence="3 4">SM1T</strain>
    </source>
</reference>
<gene>
    <name evidence="3" type="ORF">GJV77_05240</name>
</gene>
<dbReference type="InterPro" id="IPR036291">
    <property type="entry name" value="NAD(P)-bd_dom_sf"/>
</dbReference>
<dbReference type="AlphaFoldDB" id="A0A7K1GKB1"/>
<feature type="domain" description="Pyrroline-5-carboxylate reductase catalytic N-terminal" evidence="2">
    <location>
        <begin position="2"/>
        <end position="93"/>
    </location>
</feature>
<dbReference type="Proteomes" id="UP000488936">
    <property type="component" value="Unassembled WGS sequence"/>
</dbReference>
<evidence type="ECO:0000259" key="2">
    <source>
        <dbReference type="Pfam" id="PF03807"/>
    </source>
</evidence>
<evidence type="ECO:0000313" key="3">
    <source>
        <dbReference type="EMBL" id="MTH29325.1"/>
    </source>
</evidence>
<name>A0A7K1GKB1_9FLAO</name>
<dbReference type="RefSeq" id="WP_155035299.1">
    <property type="nucleotide sequence ID" value="NZ_JAYMMG010000018.1"/>
</dbReference>
<protein>
    <submittedName>
        <fullName evidence="3">NADP oxidoreductase</fullName>
    </submittedName>
</protein>
<comment type="caution">
    <text evidence="3">The sequence shown here is derived from an EMBL/GenBank/DDBJ whole genome shotgun (WGS) entry which is preliminary data.</text>
</comment>
<dbReference type="InterPro" id="IPR051267">
    <property type="entry name" value="STEAP_metalloreductase"/>
</dbReference>
<keyword evidence="1" id="KW-0560">Oxidoreductase</keyword>
<dbReference type="EMBL" id="WMJY01000008">
    <property type="protein sequence ID" value="MTH29325.1"/>
    <property type="molecule type" value="Genomic_DNA"/>
</dbReference>
<keyword evidence="4" id="KW-1185">Reference proteome</keyword>
<organism evidence="3 4">
    <name type="scientific">Myroides pelagicus</name>
    <dbReference type="NCBI Taxonomy" id="270914"/>
    <lineage>
        <taxon>Bacteria</taxon>
        <taxon>Pseudomonadati</taxon>
        <taxon>Bacteroidota</taxon>
        <taxon>Flavobacteriia</taxon>
        <taxon>Flavobacteriales</taxon>
        <taxon>Flavobacteriaceae</taxon>
        <taxon>Myroides</taxon>
    </lineage>
</organism>